<gene>
    <name evidence="1" type="ORF">ARTHRO_10137</name>
</gene>
<accession>A0A9P1KBU4</accession>
<organism evidence="1 2">
    <name type="scientific">Limnospira indica PCC 8005</name>
    <dbReference type="NCBI Taxonomy" id="376219"/>
    <lineage>
        <taxon>Bacteria</taxon>
        <taxon>Bacillati</taxon>
        <taxon>Cyanobacteriota</taxon>
        <taxon>Cyanophyceae</taxon>
        <taxon>Oscillatoriophycideae</taxon>
        <taxon>Oscillatoriales</taxon>
        <taxon>Sirenicapillariaceae</taxon>
        <taxon>Limnospira</taxon>
    </lineage>
</organism>
<proteinExistence type="predicted"/>
<dbReference type="EMBL" id="FO818640">
    <property type="protein sequence ID" value="CDM92464.1"/>
    <property type="molecule type" value="Genomic_DNA"/>
</dbReference>
<protein>
    <submittedName>
        <fullName evidence="1">Uncharacterized protein</fullName>
    </submittedName>
</protein>
<keyword evidence="2" id="KW-1185">Reference proteome</keyword>
<sequence length="46" mass="5454">MESLWNLWGKFGEKIRMLKGQNWGDLWTMDNESQNIAKRDSQILKG</sequence>
<evidence type="ECO:0000313" key="2">
    <source>
        <dbReference type="Proteomes" id="UP000032946"/>
    </source>
</evidence>
<name>A0A9P1KBU4_9CYAN</name>
<reference evidence="1 2" key="1">
    <citation type="submission" date="2014-02" db="EMBL/GenBank/DDBJ databases">
        <authorList>
            <person name="Genoscope - CEA"/>
        </authorList>
    </citation>
    <scope>NUCLEOTIDE SEQUENCE [LARGE SCALE GENOMIC DNA]</scope>
    <source>
        <strain evidence="1 2">PCC 8005</strain>
    </source>
</reference>
<dbReference type="AlphaFoldDB" id="A0A9P1KBU4"/>
<dbReference type="Proteomes" id="UP000032946">
    <property type="component" value="Chromosome"/>
</dbReference>
<evidence type="ECO:0000313" key="1">
    <source>
        <dbReference type="EMBL" id="CDM92464.1"/>
    </source>
</evidence>